<dbReference type="PANTHER" id="PTHR46696">
    <property type="entry name" value="P450, PUTATIVE (EUROFUNG)-RELATED"/>
    <property type="match status" value="1"/>
</dbReference>
<comment type="similarity">
    <text evidence="1 2">Belongs to the cytochrome P450 family.</text>
</comment>
<evidence type="ECO:0000256" key="3">
    <source>
        <dbReference type="SAM" id="MobiDB-lite"/>
    </source>
</evidence>
<dbReference type="EMBL" id="JBHSBH010000003">
    <property type="protein sequence ID" value="MFC3994760.1"/>
    <property type="molecule type" value="Genomic_DNA"/>
</dbReference>
<dbReference type="PROSITE" id="PS00086">
    <property type="entry name" value="CYTOCHROME_P450"/>
    <property type="match status" value="1"/>
</dbReference>
<evidence type="ECO:0000256" key="1">
    <source>
        <dbReference type="ARBA" id="ARBA00010617"/>
    </source>
</evidence>
<keyword evidence="2" id="KW-0349">Heme</keyword>
<dbReference type="PRINTS" id="PR00359">
    <property type="entry name" value="BP450"/>
</dbReference>
<dbReference type="InterPro" id="IPR002397">
    <property type="entry name" value="Cyt_P450_B"/>
</dbReference>
<keyword evidence="2" id="KW-0479">Metal-binding</keyword>
<dbReference type="SUPFAM" id="SSF48264">
    <property type="entry name" value="Cytochrome P450"/>
    <property type="match status" value="1"/>
</dbReference>
<keyword evidence="2" id="KW-0560">Oxidoreductase</keyword>
<proteinExistence type="inferred from homology"/>
<dbReference type="RefSeq" id="WP_378529610.1">
    <property type="nucleotide sequence ID" value="NZ_JBHSBH010000003.1"/>
</dbReference>
<reference evidence="5" key="1">
    <citation type="journal article" date="2019" name="Int. J. Syst. Evol. Microbiol.">
        <title>The Global Catalogue of Microorganisms (GCM) 10K type strain sequencing project: providing services to taxonomists for standard genome sequencing and annotation.</title>
        <authorList>
            <consortium name="The Broad Institute Genomics Platform"/>
            <consortium name="The Broad Institute Genome Sequencing Center for Infectious Disease"/>
            <person name="Wu L."/>
            <person name="Ma J."/>
        </authorList>
    </citation>
    <scope>NUCLEOTIDE SEQUENCE [LARGE SCALE GENOMIC DNA]</scope>
    <source>
        <strain evidence="5">TBRC 1826</strain>
    </source>
</reference>
<dbReference type="PANTHER" id="PTHR46696:SF1">
    <property type="entry name" value="CYTOCHROME P450 YJIB-RELATED"/>
    <property type="match status" value="1"/>
</dbReference>
<feature type="compositionally biased region" description="Low complexity" evidence="3">
    <location>
        <begin position="10"/>
        <end position="26"/>
    </location>
</feature>
<sequence>MNTEARTGGPAAQEAEPAAAHPARAFPLPPPGGMGPPAEYAELQQGCPVARVRAIHDVPGLDTTGWFVTRYDDVRDLLADPRLIRPDVNDWPVTPDDWPRIEPDMVTLMELEGEEHAALRRAVADAFSVRAVRGHAERIRGIADELLDALEEGGGPADLVAGFTEPFPIRVMCEITGIPYAGHETFTRLSKHLLFSVDLDDDDDDITQVMRDLVLEWIALRRREPGDDVLTDLIGRCDAGELTEEDVVRFGRSMIIAGFLPSTMFLGNAALALLTRPDTASALRADPGLMPGAVEELLRHLPVLNGNVLQLATEDIEVGGQAIRAGELVIPVIAAANRDPSVFPDPGRLDLSRIDNPHLAFGRGTHNCLGAHLTRTKFAIGLGRLLERFPELRLAVGEDEIPWPSGRKFSSPLALPVRW</sequence>
<feature type="region of interest" description="Disordered" evidence="3">
    <location>
        <begin position="1"/>
        <end position="33"/>
    </location>
</feature>
<keyword evidence="2" id="KW-0503">Monooxygenase</keyword>
<keyword evidence="2" id="KW-0408">Iron</keyword>
<name>A0ABV8FF69_9ACTN</name>
<keyword evidence="5" id="KW-1185">Reference proteome</keyword>
<comment type="caution">
    <text evidence="4">The sequence shown here is derived from an EMBL/GenBank/DDBJ whole genome shotgun (WGS) entry which is preliminary data.</text>
</comment>
<dbReference type="InterPro" id="IPR036396">
    <property type="entry name" value="Cyt_P450_sf"/>
</dbReference>
<organism evidence="4 5">
    <name type="scientific">Nocardiopsis sediminis</name>
    <dbReference type="NCBI Taxonomy" id="1778267"/>
    <lineage>
        <taxon>Bacteria</taxon>
        <taxon>Bacillati</taxon>
        <taxon>Actinomycetota</taxon>
        <taxon>Actinomycetes</taxon>
        <taxon>Streptosporangiales</taxon>
        <taxon>Nocardiopsidaceae</taxon>
        <taxon>Nocardiopsis</taxon>
    </lineage>
</organism>
<dbReference type="InterPro" id="IPR001128">
    <property type="entry name" value="Cyt_P450"/>
</dbReference>
<dbReference type="CDD" id="cd11031">
    <property type="entry name" value="Cyp158A-like"/>
    <property type="match status" value="1"/>
</dbReference>
<evidence type="ECO:0000256" key="2">
    <source>
        <dbReference type="RuleBase" id="RU000461"/>
    </source>
</evidence>
<evidence type="ECO:0000313" key="5">
    <source>
        <dbReference type="Proteomes" id="UP001595847"/>
    </source>
</evidence>
<dbReference type="InterPro" id="IPR017972">
    <property type="entry name" value="Cyt_P450_CS"/>
</dbReference>
<dbReference type="Pfam" id="PF00067">
    <property type="entry name" value="p450"/>
    <property type="match status" value="1"/>
</dbReference>
<accession>A0ABV8FF69</accession>
<evidence type="ECO:0000313" key="4">
    <source>
        <dbReference type="EMBL" id="MFC3994760.1"/>
    </source>
</evidence>
<protein>
    <submittedName>
        <fullName evidence="4">Cytochrome P450</fullName>
    </submittedName>
</protein>
<dbReference type="Gene3D" id="1.10.630.10">
    <property type="entry name" value="Cytochrome P450"/>
    <property type="match status" value="1"/>
</dbReference>
<dbReference type="Proteomes" id="UP001595847">
    <property type="component" value="Unassembled WGS sequence"/>
</dbReference>
<gene>
    <name evidence="4" type="ORF">ACFOVU_02460</name>
</gene>